<sequence length="125" mass="12768">MPTPFLAAGRPLPPVLPGKGAGWDEEVDVTAPEADIGGDDEHSVRGGAGRRRARPADDVAGVGRQDLAGSDLMAVFIYVAVDVHHPHYVECAAGEHAGHAEAEAVAHHVASGRSAALSSPIPSIA</sequence>
<protein>
    <submittedName>
        <fullName evidence="2">Uncharacterized protein</fullName>
    </submittedName>
</protein>
<evidence type="ECO:0000256" key="1">
    <source>
        <dbReference type="SAM" id="MobiDB-lite"/>
    </source>
</evidence>
<reference evidence="2 3" key="1">
    <citation type="journal article" date="2020" name="Nat. Food">
        <title>A phased Vanilla planifolia genome enables genetic improvement of flavour and production.</title>
        <authorList>
            <person name="Hasing T."/>
            <person name="Tang H."/>
            <person name="Brym M."/>
            <person name="Khazi F."/>
            <person name="Huang T."/>
            <person name="Chambers A.H."/>
        </authorList>
    </citation>
    <scope>NUCLEOTIDE SEQUENCE [LARGE SCALE GENOMIC DNA]</scope>
    <source>
        <tissue evidence="2">Leaf</tissue>
    </source>
</reference>
<feature type="region of interest" description="Disordered" evidence="1">
    <location>
        <begin position="1"/>
        <end position="57"/>
    </location>
</feature>
<proteinExistence type="predicted"/>
<evidence type="ECO:0000313" key="3">
    <source>
        <dbReference type="Proteomes" id="UP000639772"/>
    </source>
</evidence>
<dbReference type="AlphaFoldDB" id="A0A835Q2K3"/>
<organism evidence="2 3">
    <name type="scientific">Vanilla planifolia</name>
    <name type="common">Vanilla</name>
    <dbReference type="NCBI Taxonomy" id="51239"/>
    <lineage>
        <taxon>Eukaryota</taxon>
        <taxon>Viridiplantae</taxon>
        <taxon>Streptophyta</taxon>
        <taxon>Embryophyta</taxon>
        <taxon>Tracheophyta</taxon>
        <taxon>Spermatophyta</taxon>
        <taxon>Magnoliopsida</taxon>
        <taxon>Liliopsida</taxon>
        <taxon>Asparagales</taxon>
        <taxon>Orchidaceae</taxon>
        <taxon>Vanilloideae</taxon>
        <taxon>Vanilleae</taxon>
        <taxon>Vanilla</taxon>
    </lineage>
</organism>
<name>A0A835Q2K3_VANPL</name>
<dbReference type="EMBL" id="JADCNM010000010">
    <property type="protein sequence ID" value="KAG0465110.1"/>
    <property type="molecule type" value="Genomic_DNA"/>
</dbReference>
<gene>
    <name evidence="2" type="ORF">HPP92_019274</name>
</gene>
<evidence type="ECO:0000313" key="2">
    <source>
        <dbReference type="EMBL" id="KAG0465110.1"/>
    </source>
</evidence>
<comment type="caution">
    <text evidence="2">The sequence shown here is derived from an EMBL/GenBank/DDBJ whole genome shotgun (WGS) entry which is preliminary data.</text>
</comment>
<dbReference type="Proteomes" id="UP000639772">
    <property type="component" value="Chromosome 10"/>
</dbReference>
<accession>A0A835Q2K3</accession>